<evidence type="ECO:0000313" key="2">
    <source>
        <dbReference type="Proteomes" id="UP000324222"/>
    </source>
</evidence>
<dbReference type="AlphaFoldDB" id="A0A5B7ECF4"/>
<comment type="caution">
    <text evidence="1">The sequence shown here is derived from an EMBL/GenBank/DDBJ whole genome shotgun (WGS) entry which is preliminary data.</text>
</comment>
<accession>A0A5B7ECF4</accession>
<protein>
    <submittedName>
        <fullName evidence="1">Uncharacterized protein</fullName>
    </submittedName>
</protein>
<name>A0A5B7ECF4_PORTR</name>
<organism evidence="1 2">
    <name type="scientific">Portunus trituberculatus</name>
    <name type="common">Swimming crab</name>
    <name type="synonym">Neptunus trituberculatus</name>
    <dbReference type="NCBI Taxonomy" id="210409"/>
    <lineage>
        <taxon>Eukaryota</taxon>
        <taxon>Metazoa</taxon>
        <taxon>Ecdysozoa</taxon>
        <taxon>Arthropoda</taxon>
        <taxon>Crustacea</taxon>
        <taxon>Multicrustacea</taxon>
        <taxon>Malacostraca</taxon>
        <taxon>Eumalacostraca</taxon>
        <taxon>Eucarida</taxon>
        <taxon>Decapoda</taxon>
        <taxon>Pleocyemata</taxon>
        <taxon>Brachyura</taxon>
        <taxon>Eubrachyura</taxon>
        <taxon>Portunoidea</taxon>
        <taxon>Portunidae</taxon>
        <taxon>Portuninae</taxon>
        <taxon>Portunus</taxon>
    </lineage>
</organism>
<evidence type="ECO:0000313" key="1">
    <source>
        <dbReference type="EMBL" id="MPC31009.1"/>
    </source>
</evidence>
<proteinExistence type="predicted"/>
<reference evidence="1 2" key="1">
    <citation type="submission" date="2019-05" db="EMBL/GenBank/DDBJ databases">
        <title>Another draft genome of Portunus trituberculatus and its Hox gene families provides insights of decapod evolution.</title>
        <authorList>
            <person name="Jeong J.-H."/>
            <person name="Song I."/>
            <person name="Kim S."/>
            <person name="Choi T."/>
            <person name="Kim D."/>
            <person name="Ryu S."/>
            <person name="Kim W."/>
        </authorList>
    </citation>
    <scope>NUCLEOTIDE SEQUENCE [LARGE SCALE GENOMIC DNA]</scope>
    <source>
        <tissue evidence="1">Muscle</tissue>
    </source>
</reference>
<gene>
    <name evidence="1" type="ORF">E2C01_024283</name>
</gene>
<dbReference type="Proteomes" id="UP000324222">
    <property type="component" value="Unassembled WGS sequence"/>
</dbReference>
<keyword evidence="2" id="KW-1185">Reference proteome</keyword>
<sequence length="134" mass="14704">MRPGFGYLSPTLPPSQRPACYSSHDPRQCFTLMHFVACEEEGITRCPSHSRVWSFGTPDAEQVRGGAHGTDARYESASYYRPGGRNRGVLLDAESVTAQNESIKLLAAAVAQLPLKRNELVIRFSTSVATYLVA</sequence>
<dbReference type="EMBL" id="VSRR010002350">
    <property type="protein sequence ID" value="MPC31009.1"/>
    <property type="molecule type" value="Genomic_DNA"/>
</dbReference>